<feature type="transmembrane region" description="Helical" evidence="6">
    <location>
        <begin position="71"/>
        <end position="90"/>
    </location>
</feature>
<comment type="caution">
    <text evidence="7">The sequence shown here is derived from an EMBL/GenBank/DDBJ whole genome shotgun (WGS) entry which is preliminary data.</text>
</comment>
<dbReference type="AlphaFoldDB" id="A0A424YGI5"/>
<dbReference type="EMBL" id="QZAA01000088">
    <property type="protein sequence ID" value="RQD77047.1"/>
    <property type="molecule type" value="Genomic_DNA"/>
</dbReference>
<evidence type="ECO:0000256" key="5">
    <source>
        <dbReference type="ARBA" id="ARBA00023136"/>
    </source>
</evidence>
<dbReference type="InterPro" id="IPR001727">
    <property type="entry name" value="GDT1-like"/>
</dbReference>
<keyword evidence="5 6" id="KW-0472">Membrane</keyword>
<evidence type="ECO:0000256" key="4">
    <source>
        <dbReference type="ARBA" id="ARBA00022989"/>
    </source>
</evidence>
<protein>
    <recommendedName>
        <fullName evidence="6">GDT1 family protein</fullName>
    </recommendedName>
</protein>
<feature type="transmembrane region" description="Helical" evidence="6">
    <location>
        <begin position="169"/>
        <end position="189"/>
    </location>
</feature>
<proteinExistence type="inferred from homology"/>
<evidence type="ECO:0000256" key="3">
    <source>
        <dbReference type="ARBA" id="ARBA00022692"/>
    </source>
</evidence>
<gene>
    <name evidence="7" type="ORF">D5R97_03150</name>
</gene>
<feature type="transmembrane region" description="Helical" evidence="6">
    <location>
        <begin position="6"/>
        <end position="23"/>
    </location>
</feature>
<evidence type="ECO:0000313" key="8">
    <source>
        <dbReference type="Proteomes" id="UP000285138"/>
    </source>
</evidence>
<evidence type="ECO:0000256" key="2">
    <source>
        <dbReference type="ARBA" id="ARBA00009190"/>
    </source>
</evidence>
<dbReference type="PANTHER" id="PTHR12608">
    <property type="entry name" value="TRANSMEMBRANE PROTEIN HTP-1 RELATED"/>
    <property type="match status" value="1"/>
</dbReference>
<comment type="similarity">
    <text evidence="2 6">Belongs to the GDT1 family.</text>
</comment>
<feature type="transmembrane region" description="Helical" evidence="6">
    <location>
        <begin position="43"/>
        <end position="65"/>
    </location>
</feature>
<dbReference type="PANTHER" id="PTHR12608:SF1">
    <property type="entry name" value="TRANSMEMBRANE PROTEIN 165"/>
    <property type="match status" value="1"/>
</dbReference>
<organism evidence="7 8">
    <name type="scientific">Candidatus Syntrophonatronum acetioxidans</name>
    <dbReference type="NCBI Taxonomy" id="1795816"/>
    <lineage>
        <taxon>Bacteria</taxon>
        <taxon>Bacillati</taxon>
        <taxon>Bacillota</taxon>
        <taxon>Clostridia</taxon>
        <taxon>Eubacteriales</taxon>
        <taxon>Syntrophomonadaceae</taxon>
        <taxon>Candidatus Syntrophonatronum</taxon>
    </lineage>
</organism>
<sequence length="194" mass="21346">MYNNEILAAFFASFITVLIAELGDKTQFITLTLSSRNSPYRVFGAAIAALSVITAMAVLLGSFISDLIPPGYIALISGFFFILMGLYTLLKKERPPHVKPSGYSIFTQTFSMVFVGEFGDKTQLAAIALTAFYQEPLMVFLGSMAAQVINHGFAAFIGGKYLKRIPDIYLKVITTAVFFLFGIIILWGGKTYFL</sequence>
<accession>A0A424YGI5</accession>
<dbReference type="GO" id="GO:0046873">
    <property type="term" value="F:metal ion transmembrane transporter activity"/>
    <property type="evidence" value="ECO:0007669"/>
    <property type="project" value="InterPro"/>
</dbReference>
<comment type="caution">
    <text evidence="6">Lacks conserved residue(s) required for the propagation of feature annotation.</text>
</comment>
<keyword evidence="3 6" id="KW-0812">Transmembrane</keyword>
<dbReference type="Pfam" id="PF01169">
    <property type="entry name" value="GDT1"/>
    <property type="match status" value="2"/>
</dbReference>
<evidence type="ECO:0000256" key="1">
    <source>
        <dbReference type="ARBA" id="ARBA00004141"/>
    </source>
</evidence>
<keyword evidence="4 6" id="KW-1133">Transmembrane helix</keyword>
<comment type="subcellular location">
    <subcellularLocation>
        <location evidence="1 6">Membrane</location>
        <topology evidence="1 6">Multi-pass membrane protein</topology>
    </subcellularLocation>
</comment>
<evidence type="ECO:0000256" key="6">
    <source>
        <dbReference type="RuleBase" id="RU365102"/>
    </source>
</evidence>
<evidence type="ECO:0000313" key="7">
    <source>
        <dbReference type="EMBL" id="RQD77047.1"/>
    </source>
</evidence>
<dbReference type="GO" id="GO:0016020">
    <property type="term" value="C:membrane"/>
    <property type="evidence" value="ECO:0007669"/>
    <property type="project" value="UniProtKB-SubCell"/>
</dbReference>
<dbReference type="Proteomes" id="UP000285138">
    <property type="component" value="Unassembled WGS sequence"/>
</dbReference>
<name>A0A424YGI5_9FIRM</name>
<reference evidence="7 8" key="1">
    <citation type="submission" date="2018-08" db="EMBL/GenBank/DDBJ databases">
        <title>The metabolism and importance of syntrophic acetate oxidation coupled to methane or sulfide production in haloalkaline environments.</title>
        <authorList>
            <person name="Timmers P.H.A."/>
            <person name="Vavourakis C.D."/>
            <person name="Sorokin D.Y."/>
            <person name="Sinninghe Damste J.S."/>
            <person name="Muyzer G."/>
            <person name="Stams A.J.M."/>
            <person name="Plugge C.M."/>
        </authorList>
    </citation>
    <scope>NUCLEOTIDE SEQUENCE [LARGE SCALE GENOMIC DNA]</scope>
    <source>
        <strain evidence="7">MSAO_Bac1</strain>
    </source>
</reference>